<dbReference type="GO" id="GO:0016740">
    <property type="term" value="F:transferase activity"/>
    <property type="evidence" value="ECO:0007669"/>
    <property type="project" value="UniProtKB-KW"/>
</dbReference>
<accession>A0A4R2JEW8</accession>
<sequence>MGPGVTAFHDLDHVVLKDGRICRVVGNLNEPGMLLGYNVYSPSDDGDRSYKGVRYRKNFIEDERLPEDAMDVYELLPTADVLEHHEPIESAHLKSSTFGGTIWFDLYGKLVDIFGINSVGIFGSAMFGLHLTPSGKVRKDVDFVIQGQDEVGVLRKRLPQIRDDLGFAPVSVERQRRQSVRYEKVFRNSENSLEAIISRRWSGLQLTEDVVTTIRFRDPKILIPIGLVGRSSESCRDVVMSGRVTHADDSNMFPRRFTLHTDHGMRDIYTFWWKFSTPVRDGDQVTVRGSLLTLEGRPVIRLSNFVNHWLKIL</sequence>
<dbReference type="Proteomes" id="UP000295680">
    <property type="component" value="Unassembled WGS sequence"/>
</dbReference>
<protein>
    <submittedName>
        <fullName evidence="1">Putative nucleotidyltransferase</fullName>
    </submittedName>
</protein>
<dbReference type="EMBL" id="SLWS01000006">
    <property type="protein sequence ID" value="TCO56762.1"/>
    <property type="molecule type" value="Genomic_DNA"/>
</dbReference>
<keyword evidence="1" id="KW-0808">Transferase</keyword>
<evidence type="ECO:0000313" key="1">
    <source>
        <dbReference type="EMBL" id="TCO56762.1"/>
    </source>
</evidence>
<proteinExistence type="predicted"/>
<dbReference type="OrthoDB" id="253869at2"/>
<reference evidence="1 2" key="1">
    <citation type="submission" date="2019-03" db="EMBL/GenBank/DDBJ databases">
        <title>Genomic Encyclopedia of Type Strains, Phase IV (KMG-IV): sequencing the most valuable type-strain genomes for metagenomic binning, comparative biology and taxonomic classification.</title>
        <authorList>
            <person name="Goeker M."/>
        </authorList>
    </citation>
    <scope>NUCLEOTIDE SEQUENCE [LARGE SCALE GENOMIC DNA]</scope>
    <source>
        <strain evidence="1 2">DSM 45934</strain>
    </source>
</reference>
<gene>
    <name evidence="1" type="ORF">EV192_106237</name>
</gene>
<comment type="caution">
    <text evidence="1">The sequence shown here is derived from an EMBL/GenBank/DDBJ whole genome shotgun (WGS) entry which is preliminary data.</text>
</comment>
<evidence type="ECO:0000313" key="2">
    <source>
        <dbReference type="Proteomes" id="UP000295680"/>
    </source>
</evidence>
<dbReference type="AlphaFoldDB" id="A0A4R2JEW8"/>
<organism evidence="1 2">
    <name type="scientific">Actinocrispum wychmicini</name>
    <dbReference type="NCBI Taxonomy" id="1213861"/>
    <lineage>
        <taxon>Bacteria</taxon>
        <taxon>Bacillati</taxon>
        <taxon>Actinomycetota</taxon>
        <taxon>Actinomycetes</taxon>
        <taxon>Pseudonocardiales</taxon>
        <taxon>Pseudonocardiaceae</taxon>
        <taxon>Actinocrispum</taxon>
    </lineage>
</organism>
<name>A0A4R2JEW8_9PSEU</name>
<keyword evidence="2" id="KW-1185">Reference proteome</keyword>